<proteinExistence type="predicted"/>
<gene>
    <name evidence="1" type="ORF">Hypma_013992</name>
</gene>
<dbReference type="InParanoid" id="A0A369KB69"/>
<dbReference type="AlphaFoldDB" id="A0A369KB69"/>
<dbReference type="EMBL" id="LUEZ02000009">
    <property type="protein sequence ID" value="RDB29905.1"/>
    <property type="molecule type" value="Genomic_DNA"/>
</dbReference>
<dbReference type="OrthoDB" id="3071677at2759"/>
<dbReference type="Proteomes" id="UP000076154">
    <property type="component" value="Unassembled WGS sequence"/>
</dbReference>
<keyword evidence="2" id="KW-1185">Reference proteome</keyword>
<sequence>MRSSVLLLLPESIDKDPSIKLCVKATCFFFAGFSQARDDFAWIISAIHNDFIPSILRSGLKDTSLLPRSFTTSGEGDGFSTSRYTCVKNTTRYKIRTRVGDVLKFSQYLAWRPRPRLMKQNANMPINAVCRSANCLKQPIRKVFDCVANAILVFTVQSRVKGSTGKTVGIAEPVKLLTVTNRMAKCLPFQFETSRSFPF</sequence>
<evidence type="ECO:0000313" key="1">
    <source>
        <dbReference type="EMBL" id="RDB29905.1"/>
    </source>
</evidence>
<evidence type="ECO:0000313" key="2">
    <source>
        <dbReference type="Proteomes" id="UP000076154"/>
    </source>
</evidence>
<reference evidence="1" key="1">
    <citation type="submission" date="2018-04" db="EMBL/GenBank/DDBJ databases">
        <title>Whole genome sequencing of Hypsizygus marmoreus.</title>
        <authorList>
            <person name="Choi I.-G."/>
            <person name="Min B."/>
            <person name="Kim J.-G."/>
            <person name="Kim S."/>
            <person name="Oh Y.-L."/>
            <person name="Kong W.-S."/>
            <person name="Park H."/>
            <person name="Jeong J."/>
            <person name="Song E.-S."/>
        </authorList>
    </citation>
    <scope>NUCLEOTIDE SEQUENCE [LARGE SCALE GENOMIC DNA]</scope>
    <source>
        <strain evidence="1">51987-8</strain>
    </source>
</reference>
<organism evidence="1 2">
    <name type="scientific">Hypsizygus marmoreus</name>
    <name type="common">White beech mushroom</name>
    <name type="synonym">Agaricus marmoreus</name>
    <dbReference type="NCBI Taxonomy" id="39966"/>
    <lineage>
        <taxon>Eukaryota</taxon>
        <taxon>Fungi</taxon>
        <taxon>Dikarya</taxon>
        <taxon>Basidiomycota</taxon>
        <taxon>Agaricomycotina</taxon>
        <taxon>Agaricomycetes</taxon>
        <taxon>Agaricomycetidae</taxon>
        <taxon>Agaricales</taxon>
        <taxon>Tricholomatineae</taxon>
        <taxon>Lyophyllaceae</taxon>
        <taxon>Hypsizygus</taxon>
    </lineage>
</organism>
<protein>
    <submittedName>
        <fullName evidence="1">Uncharacterized protein</fullName>
    </submittedName>
</protein>
<accession>A0A369KB69</accession>
<name>A0A369KB69_HYPMA</name>
<comment type="caution">
    <text evidence="1">The sequence shown here is derived from an EMBL/GenBank/DDBJ whole genome shotgun (WGS) entry which is preliminary data.</text>
</comment>